<gene>
    <name evidence="1" type="ORF">E2C01_016141</name>
</gene>
<name>A0A5B7DQ56_PORTR</name>
<proteinExistence type="predicted"/>
<accession>A0A5B7DQ56</accession>
<evidence type="ECO:0000313" key="1">
    <source>
        <dbReference type="EMBL" id="MPC23103.1"/>
    </source>
</evidence>
<keyword evidence="2" id="KW-1185">Reference proteome</keyword>
<dbReference type="AlphaFoldDB" id="A0A5B7DQ56"/>
<reference evidence="1 2" key="1">
    <citation type="submission" date="2019-05" db="EMBL/GenBank/DDBJ databases">
        <title>Another draft genome of Portunus trituberculatus and its Hox gene families provides insights of decapod evolution.</title>
        <authorList>
            <person name="Jeong J.-H."/>
            <person name="Song I."/>
            <person name="Kim S."/>
            <person name="Choi T."/>
            <person name="Kim D."/>
            <person name="Ryu S."/>
            <person name="Kim W."/>
        </authorList>
    </citation>
    <scope>NUCLEOTIDE SEQUENCE [LARGE SCALE GENOMIC DNA]</scope>
    <source>
        <tissue evidence="1">Muscle</tissue>
    </source>
</reference>
<protein>
    <submittedName>
        <fullName evidence="1">Uncharacterized protein</fullName>
    </submittedName>
</protein>
<comment type="caution">
    <text evidence="1">The sequence shown here is derived from an EMBL/GenBank/DDBJ whole genome shotgun (WGS) entry which is preliminary data.</text>
</comment>
<organism evidence="1 2">
    <name type="scientific">Portunus trituberculatus</name>
    <name type="common">Swimming crab</name>
    <name type="synonym">Neptunus trituberculatus</name>
    <dbReference type="NCBI Taxonomy" id="210409"/>
    <lineage>
        <taxon>Eukaryota</taxon>
        <taxon>Metazoa</taxon>
        <taxon>Ecdysozoa</taxon>
        <taxon>Arthropoda</taxon>
        <taxon>Crustacea</taxon>
        <taxon>Multicrustacea</taxon>
        <taxon>Malacostraca</taxon>
        <taxon>Eumalacostraca</taxon>
        <taxon>Eucarida</taxon>
        <taxon>Decapoda</taxon>
        <taxon>Pleocyemata</taxon>
        <taxon>Brachyura</taxon>
        <taxon>Eubrachyura</taxon>
        <taxon>Portunoidea</taxon>
        <taxon>Portunidae</taxon>
        <taxon>Portuninae</taxon>
        <taxon>Portunus</taxon>
    </lineage>
</organism>
<evidence type="ECO:0000313" key="2">
    <source>
        <dbReference type="Proteomes" id="UP000324222"/>
    </source>
</evidence>
<dbReference type="EMBL" id="VSRR010001166">
    <property type="protein sequence ID" value="MPC23103.1"/>
    <property type="molecule type" value="Genomic_DNA"/>
</dbReference>
<sequence>MCGHGAEKHTSTCLGGKRGAAPLIDHRPAGYCAPLQRSPTGGATGVRDGVWQMQGLGTDCNCANGDPSSDFLPDLSHASAPPRLKSRCCRSRGAPSIKKKKTLRASETFRVAVVRLRDDFRDFQTCLEVMMVFAVMINDL</sequence>
<dbReference type="Proteomes" id="UP000324222">
    <property type="component" value="Unassembled WGS sequence"/>
</dbReference>